<name>A0ABT3JJ12_9SPHN</name>
<accession>A0ABT3JJ12</accession>
<evidence type="ECO:0000313" key="1">
    <source>
        <dbReference type="EMBL" id="MCW3798745.1"/>
    </source>
</evidence>
<dbReference type="EMBL" id="JAPDOB010000002">
    <property type="protein sequence ID" value="MCW3798745.1"/>
    <property type="molecule type" value="Genomic_DNA"/>
</dbReference>
<dbReference type="Proteomes" id="UP001526246">
    <property type="component" value="Unassembled WGS sequence"/>
</dbReference>
<keyword evidence="2" id="KW-1185">Reference proteome</keyword>
<organism evidence="1 2">
    <name type="scientific">Sphingomonas arvum</name>
    <dbReference type="NCBI Taxonomy" id="2992113"/>
    <lineage>
        <taxon>Bacteria</taxon>
        <taxon>Pseudomonadati</taxon>
        <taxon>Pseudomonadota</taxon>
        <taxon>Alphaproteobacteria</taxon>
        <taxon>Sphingomonadales</taxon>
        <taxon>Sphingomonadaceae</taxon>
        <taxon>Sphingomonas</taxon>
    </lineage>
</organism>
<reference evidence="1 2" key="1">
    <citation type="submission" date="2022-10" db="EMBL/GenBank/DDBJ databases">
        <title>Sphingomonas sp.</title>
        <authorList>
            <person name="Jin C."/>
        </authorList>
    </citation>
    <scope>NUCLEOTIDE SEQUENCE [LARGE SCALE GENOMIC DNA]</scope>
    <source>
        <strain evidence="1 2">BN140010</strain>
    </source>
</reference>
<comment type="caution">
    <text evidence="1">The sequence shown here is derived from an EMBL/GenBank/DDBJ whole genome shotgun (WGS) entry which is preliminary data.</text>
</comment>
<proteinExistence type="predicted"/>
<protein>
    <submittedName>
        <fullName evidence="1">Uncharacterized protein</fullName>
    </submittedName>
</protein>
<evidence type="ECO:0000313" key="2">
    <source>
        <dbReference type="Proteomes" id="UP001526246"/>
    </source>
</evidence>
<sequence>MLSSWTSVDWQSLTFVGERHQASFRLLGPDAPALARRWSKGLEDAELDVGRGMFVAELTVADLSPEGADGSVVVSLEALTLKD</sequence>
<dbReference type="RefSeq" id="WP_264883755.1">
    <property type="nucleotide sequence ID" value="NZ_JAPDOB010000002.1"/>
</dbReference>
<gene>
    <name evidence="1" type="ORF">OMW55_13095</name>
</gene>